<gene>
    <name evidence="1" type="ORF">DIZ78_08505</name>
</gene>
<dbReference type="InterPro" id="IPR038765">
    <property type="entry name" value="Papain-like_cys_pep_sf"/>
</dbReference>
<proteinExistence type="predicted"/>
<dbReference type="Gene3D" id="3.90.1720.10">
    <property type="entry name" value="endopeptidase domain like (from Nostoc punctiforme)"/>
    <property type="match status" value="1"/>
</dbReference>
<accession>A0A370DPB5</accession>
<protein>
    <recommendedName>
        <fullName evidence="3">Lipo-like protein</fullName>
    </recommendedName>
</protein>
<dbReference type="AlphaFoldDB" id="A0A370DPB5"/>
<evidence type="ECO:0000313" key="2">
    <source>
        <dbReference type="Proteomes" id="UP000254771"/>
    </source>
</evidence>
<name>A0A370DPB5_9GAMM</name>
<keyword evidence="2" id="KW-1185">Reference proteome</keyword>
<organism evidence="1 2">
    <name type="scientific">endosymbiont of Escarpia spicata</name>
    <dbReference type="NCBI Taxonomy" id="2200908"/>
    <lineage>
        <taxon>Bacteria</taxon>
        <taxon>Pseudomonadati</taxon>
        <taxon>Pseudomonadota</taxon>
        <taxon>Gammaproteobacteria</taxon>
        <taxon>sulfur-oxidizing symbionts</taxon>
    </lineage>
</organism>
<reference evidence="1 2" key="1">
    <citation type="journal article" date="2018" name="ISME J.">
        <title>Endosymbiont genomes yield clues of tubeworm success.</title>
        <authorList>
            <person name="Li Y."/>
            <person name="Liles M.R."/>
            <person name="Halanych K.M."/>
        </authorList>
    </citation>
    <scope>NUCLEOTIDE SEQUENCE [LARGE SCALE GENOMIC DNA]</scope>
    <source>
        <strain evidence="1">A1462</strain>
    </source>
</reference>
<comment type="caution">
    <text evidence="1">The sequence shown here is derived from an EMBL/GenBank/DDBJ whole genome shotgun (WGS) entry which is preliminary data.</text>
</comment>
<evidence type="ECO:0008006" key="3">
    <source>
        <dbReference type="Google" id="ProtNLM"/>
    </source>
</evidence>
<sequence length="302" mass="34721">MQWLSRAISEWLVRDGPPPNSPLCDFKRLSFELRPGDVLLVEGRSRVSEVIKIITQSSWTHSAIYIGRLYDVRDPDLQALVAEHFQGDPGEQLMVESLLHEGTIVAPVSKYHMDHLRICRPSGLEPDDAHEVIGYAIQGLGSSYDVRHLLDLARFLFPWAILPRRWRSSVFEHNAGGPTRTVCSCLLAEAFNQVNFPILPFIDRSDDGSIRFFKRNPRLFTPKDFDYSPYFNIIKYPFLGLDDLGVYRRLPWCDEAMMYNDNESEFAEQAQNYCEPCAKVTHLHEVKPNTGDETYQPLENKT</sequence>
<evidence type="ECO:0000313" key="1">
    <source>
        <dbReference type="EMBL" id="RDH86410.1"/>
    </source>
</evidence>
<dbReference type="EMBL" id="QFXE01000010">
    <property type="protein sequence ID" value="RDH86410.1"/>
    <property type="molecule type" value="Genomic_DNA"/>
</dbReference>
<dbReference type="Proteomes" id="UP000254771">
    <property type="component" value="Unassembled WGS sequence"/>
</dbReference>
<dbReference type="SUPFAM" id="SSF54001">
    <property type="entry name" value="Cysteine proteinases"/>
    <property type="match status" value="1"/>
</dbReference>